<gene>
    <name evidence="2" type="ORF">POCTA_138.1.T0180314</name>
</gene>
<keyword evidence="1" id="KW-0175">Coiled coil</keyword>
<organism evidence="2 3">
    <name type="scientific">Paramecium octaurelia</name>
    <dbReference type="NCBI Taxonomy" id="43137"/>
    <lineage>
        <taxon>Eukaryota</taxon>
        <taxon>Sar</taxon>
        <taxon>Alveolata</taxon>
        <taxon>Ciliophora</taxon>
        <taxon>Intramacronucleata</taxon>
        <taxon>Oligohymenophorea</taxon>
        <taxon>Peniculida</taxon>
        <taxon>Parameciidae</taxon>
        <taxon>Paramecium</taxon>
    </lineage>
</organism>
<dbReference type="OrthoDB" id="304322at2759"/>
<dbReference type="OMA" id="FLVCENE"/>
<protein>
    <submittedName>
        <fullName evidence="2">Uncharacterized protein</fullName>
    </submittedName>
</protein>
<evidence type="ECO:0000256" key="1">
    <source>
        <dbReference type="SAM" id="Coils"/>
    </source>
</evidence>
<evidence type="ECO:0000313" key="2">
    <source>
        <dbReference type="EMBL" id="CAD8146462.1"/>
    </source>
</evidence>
<accession>A0A8S1T741</accession>
<dbReference type="AlphaFoldDB" id="A0A8S1T741"/>
<dbReference type="EMBL" id="CAJJDP010000018">
    <property type="protein sequence ID" value="CAD8146462.1"/>
    <property type="molecule type" value="Genomic_DNA"/>
</dbReference>
<reference evidence="2" key="1">
    <citation type="submission" date="2021-01" db="EMBL/GenBank/DDBJ databases">
        <authorList>
            <consortium name="Genoscope - CEA"/>
            <person name="William W."/>
        </authorList>
    </citation>
    <scope>NUCLEOTIDE SEQUENCE</scope>
</reference>
<evidence type="ECO:0000313" key="3">
    <source>
        <dbReference type="Proteomes" id="UP000683925"/>
    </source>
</evidence>
<dbReference type="Proteomes" id="UP000683925">
    <property type="component" value="Unassembled WGS sequence"/>
</dbReference>
<comment type="caution">
    <text evidence="2">The sequence shown here is derived from an EMBL/GenBank/DDBJ whole genome shotgun (WGS) entry which is preliminary data.</text>
</comment>
<sequence>MYRIPLDDYNSNLDVKFNTCSSTRNCNQPKFNFPTDRASRAMSGRSSNVKNQFDVMCFLMGVELERLNQENEKLKYQNLEIKENTYDNKNYEFQLKDLSERLVKKELKCQDLENQLTDANKMIAQKEILVQNLYQQINQQLQVIQQLQYTIKQLECKLGFLVCENENLSSKRNEESINIQLVAKTQKDYEELQKVYSSLLDNYNLQNEKLSRIDAQHKELEYNYQQVIEKKQQQEMENKSKMIQYVDCKQKLTFLTVELDRMNEVIQQQKQELDQKSKKFDSKQQIMMMRIILHCAEIDRLIDVQSKLMNENKWYRNQVELYAMMIGDNNNTNNNNKVVKLDF</sequence>
<keyword evidence="3" id="KW-1185">Reference proteome</keyword>
<name>A0A8S1T741_PAROT</name>
<proteinExistence type="predicted"/>
<feature type="coiled-coil region" evidence="1">
    <location>
        <begin position="64"/>
        <end position="286"/>
    </location>
</feature>